<accession>A0A1L8DWI5</accession>
<feature type="transmembrane region" description="Helical" evidence="1">
    <location>
        <begin position="6"/>
        <end position="29"/>
    </location>
</feature>
<keyword evidence="1" id="KW-1133">Transmembrane helix</keyword>
<sequence>MKHHKAVMPLVILISCTMVGMSGFIIYATQTRDNLVFRKSSKPRWQTMDLENPKALKIRVVNQEYAAMNELSSVYRDMYTGKEEQKMDEATSE</sequence>
<name>A0A1L8DWI5_9DIPT</name>
<keyword evidence="1" id="KW-0812">Transmembrane</keyword>
<evidence type="ECO:0000256" key="1">
    <source>
        <dbReference type="SAM" id="Phobius"/>
    </source>
</evidence>
<keyword evidence="1" id="KW-0472">Membrane</keyword>
<reference evidence="2" key="1">
    <citation type="submission" date="2016-12" db="EMBL/GenBank/DDBJ databases">
        <title>An insight into the sialome and mialome of the sand fly, Nyssomyia neivai.</title>
        <authorList>
            <person name="Sebastian V."/>
            <person name="Goulart T.M."/>
            <person name="Oliveira W."/>
            <person name="Calvo E."/>
            <person name="Oliveira L.F."/>
            <person name="Pinto M.C."/>
            <person name="Rosselino A.M."/>
            <person name="Ribeiro J.M."/>
        </authorList>
    </citation>
    <scope>NUCLEOTIDE SEQUENCE</scope>
</reference>
<dbReference type="AlphaFoldDB" id="A0A1L8DWI5"/>
<proteinExistence type="predicted"/>
<dbReference type="PROSITE" id="PS51257">
    <property type="entry name" value="PROKAR_LIPOPROTEIN"/>
    <property type="match status" value="1"/>
</dbReference>
<protein>
    <submittedName>
        <fullName evidence="2">Protein with signal anchor</fullName>
    </submittedName>
</protein>
<dbReference type="EMBL" id="GFDF01003459">
    <property type="protein sequence ID" value="JAV10625.1"/>
    <property type="molecule type" value="Transcribed_RNA"/>
</dbReference>
<evidence type="ECO:0000313" key="2">
    <source>
        <dbReference type="EMBL" id="JAV10625.1"/>
    </source>
</evidence>
<organism evidence="2">
    <name type="scientific">Nyssomyia neivai</name>
    <dbReference type="NCBI Taxonomy" id="330878"/>
    <lineage>
        <taxon>Eukaryota</taxon>
        <taxon>Metazoa</taxon>
        <taxon>Ecdysozoa</taxon>
        <taxon>Arthropoda</taxon>
        <taxon>Hexapoda</taxon>
        <taxon>Insecta</taxon>
        <taxon>Pterygota</taxon>
        <taxon>Neoptera</taxon>
        <taxon>Endopterygota</taxon>
        <taxon>Diptera</taxon>
        <taxon>Nematocera</taxon>
        <taxon>Psychodoidea</taxon>
        <taxon>Psychodidae</taxon>
        <taxon>Nyssomyia</taxon>
    </lineage>
</organism>